<dbReference type="Gene3D" id="3.40.462.20">
    <property type="match status" value="1"/>
</dbReference>
<comment type="caution">
    <text evidence="7">The sequence shown here is derived from an EMBL/GenBank/DDBJ whole genome shotgun (WGS) entry which is preliminary data.</text>
</comment>
<name>A0A8J1XU08_OWEFU</name>
<evidence type="ECO:0000256" key="4">
    <source>
        <dbReference type="ARBA" id="ARBA00022827"/>
    </source>
</evidence>
<accession>A0A8J1XU08</accession>
<dbReference type="InterPro" id="IPR036318">
    <property type="entry name" value="FAD-bd_PCMH-like_sf"/>
</dbReference>
<reference evidence="7" key="1">
    <citation type="submission" date="2022-03" db="EMBL/GenBank/DDBJ databases">
        <authorList>
            <person name="Martin C."/>
        </authorList>
    </citation>
    <scope>NUCLEOTIDE SEQUENCE</scope>
</reference>
<dbReference type="EMBL" id="CAIIXF020000010">
    <property type="protein sequence ID" value="CAH1796337.1"/>
    <property type="molecule type" value="Genomic_DNA"/>
</dbReference>
<keyword evidence="8" id="KW-1185">Reference proteome</keyword>
<evidence type="ECO:0000313" key="7">
    <source>
        <dbReference type="EMBL" id="CAH1796337.1"/>
    </source>
</evidence>
<dbReference type="Pfam" id="PF01565">
    <property type="entry name" value="FAD_binding_4"/>
    <property type="match status" value="1"/>
</dbReference>
<protein>
    <recommendedName>
        <fullName evidence="6">FAD-binding PCMH-type domain-containing protein</fullName>
    </recommendedName>
</protein>
<dbReference type="InterPro" id="IPR012951">
    <property type="entry name" value="BBE"/>
</dbReference>
<keyword evidence="5" id="KW-0560">Oxidoreductase</keyword>
<dbReference type="PANTHER" id="PTHR42973">
    <property type="entry name" value="BINDING OXIDOREDUCTASE, PUTATIVE (AFU_ORTHOLOGUE AFUA_1G17690)-RELATED"/>
    <property type="match status" value="1"/>
</dbReference>
<dbReference type="Proteomes" id="UP000749559">
    <property type="component" value="Unassembled WGS sequence"/>
</dbReference>
<dbReference type="InterPro" id="IPR016169">
    <property type="entry name" value="FAD-bd_PCMH_sub2"/>
</dbReference>
<dbReference type="GO" id="GO:0071949">
    <property type="term" value="F:FAD binding"/>
    <property type="evidence" value="ECO:0007669"/>
    <property type="project" value="InterPro"/>
</dbReference>
<evidence type="ECO:0000256" key="3">
    <source>
        <dbReference type="ARBA" id="ARBA00022630"/>
    </source>
</evidence>
<evidence type="ECO:0000256" key="5">
    <source>
        <dbReference type="ARBA" id="ARBA00023002"/>
    </source>
</evidence>
<evidence type="ECO:0000259" key="6">
    <source>
        <dbReference type="PROSITE" id="PS51387"/>
    </source>
</evidence>
<dbReference type="SUPFAM" id="SSF56176">
    <property type="entry name" value="FAD-binding/transporter-associated domain-like"/>
    <property type="match status" value="1"/>
</dbReference>
<dbReference type="PANTHER" id="PTHR42973:SF39">
    <property type="entry name" value="FAD-BINDING PCMH-TYPE DOMAIN-CONTAINING PROTEIN"/>
    <property type="match status" value="1"/>
</dbReference>
<dbReference type="InterPro" id="IPR006094">
    <property type="entry name" value="Oxid_FAD_bind_N"/>
</dbReference>
<evidence type="ECO:0000256" key="1">
    <source>
        <dbReference type="ARBA" id="ARBA00001974"/>
    </source>
</evidence>
<keyword evidence="3" id="KW-0285">Flavoprotein</keyword>
<dbReference type="InterPro" id="IPR006093">
    <property type="entry name" value="Oxy_OxRdtase_FAD_BS"/>
</dbReference>
<gene>
    <name evidence="7" type="ORF">OFUS_LOCUS20759</name>
</gene>
<dbReference type="Gene3D" id="3.30.465.10">
    <property type="match status" value="1"/>
</dbReference>
<dbReference type="Pfam" id="PF08031">
    <property type="entry name" value="BBE"/>
    <property type="match status" value="1"/>
</dbReference>
<dbReference type="OrthoDB" id="9983560at2759"/>
<dbReference type="PROSITE" id="PS00862">
    <property type="entry name" value="OX2_COVAL_FAD"/>
    <property type="match status" value="1"/>
</dbReference>
<comment type="cofactor">
    <cofactor evidence="1">
        <name>FAD</name>
        <dbReference type="ChEBI" id="CHEBI:57692"/>
    </cofactor>
</comment>
<evidence type="ECO:0000313" key="8">
    <source>
        <dbReference type="Proteomes" id="UP000749559"/>
    </source>
</evidence>
<dbReference type="InterPro" id="IPR016166">
    <property type="entry name" value="FAD-bd_PCMH"/>
</dbReference>
<keyword evidence="4" id="KW-0274">FAD</keyword>
<dbReference type="InterPro" id="IPR050416">
    <property type="entry name" value="FAD-linked_Oxidoreductase"/>
</dbReference>
<organism evidence="7 8">
    <name type="scientific">Owenia fusiformis</name>
    <name type="common">Polychaete worm</name>
    <dbReference type="NCBI Taxonomy" id="6347"/>
    <lineage>
        <taxon>Eukaryota</taxon>
        <taxon>Metazoa</taxon>
        <taxon>Spiralia</taxon>
        <taxon>Lophotrochozoa</taxon>
        <taxon>Annelida</taxon>
        <taxon>Polychaeta</taxon>
        <taxon>Sedentaria</taxon>
        <taxon>Canalipalpata</taxon>
        <taxon>Sabellida</taxon>
        <taxon>Oweniida</taxon>
        <taxon>Oweniidae</taxon>
        <taxon>Owenia</taxon>
    </lineage>
</organism>
<dbReference type="PROSITE" id="PS51387">
    <property type="entry name" value="FAD_PCMH"/>
    <property type="match status" value="1"/>
</dbReference>
<evidence type="ECO:0000256" key="2">
    <source>
        <dbReference type="ARBA" id="ARBA00005466"/>
    </source>
</evidence>
<dbReference type="UniPathway" id="UPA00991">
    <property type="reaction ID" value="UER00939"/>
</dbReference>
<comment type="similarity">
    <text evidence="2">Belongs to the oxygen-dependent FAD-linked oxidoreductase family.</text>
</comment>
<dbReference type="AlphaFoldDB" id="A0A8J1XU08"/>
<sequence length="592" mass="66118">MIRLSQRNMAHLLIIKRISQLGWLLLAIVCVLPAFSNGEESEYCLAETPCWPSDGRVGEFMYSLSGGYTDVHYIDLASYYLVKYVKNWDYWTWPSLVVICRTPEDVQKSVRFAKKYGIKMSMLSSGHDYIGRSTGYMTVMIRMNDMNDMTVFTEDANSDTGSSMIAETGANWENVYEEVDKHDLIAVGGAAHTVAMGGWFLGGGHSAVSRKLGLGVDQIMSYRMVLADGQFANISAEGVTYENGTVSTDTDLFWALRGGGGGSFGVVTSFHFRLHPKPLNGLIGYTADYPYFLENGTDVGSLVLDNWGRFLKNNMTENWGGYVMIQKYNSISENKTTKGQVVFYLIHYGGDFAEAVNTLKPLVDFMPDARLKEVEWKNYTSFWDYNKLNADDLASATYIVNRLIQPADLEGSEGNLSPMAQFFKGEFDAYPDLPDDRFIHCTATHIGKKTSLPAADATAVNPAFRTALLSLSCGNGGWVNITGHIDTPMKVHLKGVMRDFAKELYTIGEGVYLNEPDSELTDWKTDYWGNNYGRLLEAKRKYDPERYFTCLHCVGSDLPYTGTDGTDDSTSLSSTPCVWVLLAYTACYFCRK</sequence>
<proteinExistence type="inferred from homology"/>
<dbReference type="GO" id="GO:0016491">
    <property type="term" value="F:oxidoreductase activity"/>
    <property type="evidence" value="ECO:0007669"/>
    <property type="project" value="UniProtKB-KW"/>
</dbReference>
<feature type="domain" description="FAD-binding PCMH-type" evidence="6">
    <location>
        <begin position="90"/>
        <end position="277"/>
    </location>
</feature>